<reference evidence="4 5" key="1">
    <citation type="journal article" date="2012" name="PLoS Pathog.">
        <title>Diverse lifestyles and strategies of plant pathogenesis encoded in the genomes of eighteen Dothideomycetes fungi.</title>
        <authorList>
            <person name="Ohm R.A."/>
            <person name="Feau N."/>
            <person name="Henrissat B."/>
            <person name="Schoch C.L."/>
            <person name="Horwitz B.A."/>
            <person name="Barry K.W."/>
            <person name="Condon B.J."/>
            <person name="Copeland A.C."/>
            <person name="Dhillon B."/>
            <person name="Glaser F."/>
            <person name="Hesse C.N."/>
            <person name="Kosti I."/>
            <person name="LaButti K."/>
            <person name="Lindquist E.A."/>
            <person name="Lucas S."/>
            <person name="Salamov A.A."/>
            <person name="Bradshaw R.E."/>
            <person name="Ciuffetti L."/>
            <person name="Hamelin R.C."/>
            <person name="Kema G.H.J."/>
            <person name="Lawrence C."/>
            <person name="Scott J.A."/>
            <person name="Spatafora J.W."/>
            <person name="Turgeon B.G."/>
            <person name="de Wit P.J.G.M."/>
            <person name="Zhong S."/>
            <person name="Goodwin S.B."/>
            <person name="Grigoriev I.V."/>
        </authorList>
    </citation>
    <scope>NUCLEOTIDE SEQUENCE [LARGE SCALE GENOMIC DNA]</scope>
    <source>
        <strain evidence="5">28A</strain>
    </source>
</reference>
<gene>
    <name evidence="4" type="ORF">SETTUDRAFT_133431</name>
</gene>
<sequence length="465" mass="51747">MLSQRSGKAKLDDVTRILSDLQAELDANKLSVEQRRGLLEQLKVYGRSVDNADPIFTHHGLQTLGRYAFHGATTPASQEALRCIANALLLQPKTRQMLVDLGHGPHAAEKLKSDSVDDEFLAARVLFLMTYDANLDYTQLVRENQLADSINAAIQRHAQRYSTDASKPSQGHTQPMDIMALAETLKLVFNIIHFHQDLNPHFTKSIPNVFKILVQRGITQPPLAAPARELVNALLHLHLESAEGKQATFPAADPKRNAEHLVKILDKAIVAYPDKDLDDTITPVVTLLRSIYEIAPDAVQTAMQKMILPTPEERDEPLGKSDTLPSRLLNLSTSANTATLRGSISSMLFELSHKDPATFVHNVGYGFASGYLMSNNIQMPDDVIKAHAHENANDGIPINPITGQRLDKEEHVHMEPMTQEEKEREAERLFVLFERLKATGVVNVQNPVEQAYRSGRIQELPDDSD</sequence>
<protein>
    <recommendedName>
        <fullName evidence="6">Guanine nucleotide exchange factor</fullName>
    </recommendedName>
</protein>
<keyword evidence="2" id="KW-0344">Guanine-nucleotide releasing factor</keyword>
<dbReference type="PANTHER" id="PTHR12425">
    <property type="entry name" value="SYNEMBRYN"/>
    <property type="match status" value="1"/>
</dbReference>
<accession>R0J426</accession>
<dbReference type="GO" id="GO:0001965">
    <property type="term" value="F:G-protein alpha-subunit binding"/>
    <property type="evidence" value="ECO:0007669"/>
    <property type="project" value="TreeGrafter"/>
</dbReference>
<evidence type="ECO:0000256" key="3">
    <source>
        <dbReference type="ARBA" id="ARBA00023186"/>
    </source>
</evidence>
<comment type="similarity">
    <text evidence="1">Belongs to the synembryn family.</text>
</comment>
<evidence type="ECO:0000256" key="1">
    <source>
        <dbReference type="ARBA" id="ARBA00009049"/>
    </source>
</evidence>
<reference evidence="4 5" key="2">
    <citation type="journal article" date="2013" name="PLoS Genet.">
        <title>Comparative genome structure, secondary metabolite, and effector coding capacity across Cochliobolus pathogens.</title>
        <authorList>
            <person name="Condon B.J."/>
            <person name="Leng Y."/>
            <person name="Wu D."/>
            <person name="Bushley K.E."/>
            <person name="Ohm R.A."/>
            <person name="Otillar R."/>
            <person name="Martin J."/>
            <person name="Schackwitz W."/>
            <person name="Grimwood J."/>
            <person name="MohdZainudin N."/>
            <person name="Xue C."/>
            <person name="Wang R."/>
            <person name="Manning V.A."/>
            <person name="Dhillon B."/>
            <person name="Tu Z.J."/>
            <person name="Steffenson B.J."/>
            <person name="Salamov A."/>
            <person name="Sun H."/>
            <person name="Lowry S."/>
            <person name="LaButti K."/>
            <person name="Han J."/>
            <person name="Copeland A."/>
            <person name="Lindquist E."/>
            <person name="Barry K."/>
            <person name="Schmutz J."/>
            <person name="Baker S.E."/>
            <person name="Ciuffetti L.M."/>
            <person name="Grigoriev I.V."/>
            <person name="Zhong S."/>
            <person name="Turgeon B.G."/>
        </authorList>
    </citation>
    <scope>NUCLEOTIDE SEQUENCE [LARGE SCALE GENOMIC DNA]</scope>
    <source>
        <strain evidence="5">28A</strain>
    </source>
</reference>
<name>R0J426_EXST2</name>
<dbReference type="Pfam" id="PF10165">
    <property type="entry name" value="Ric8"/>
    <property type="match status" value="1"/>
</dbReference>
<evidence type="ECO:0000256" key="2">
    <source>
        <dbReference type="ARBA" id="ARBA00022658"/>
    </source>
</evidence>
<dbReference type="InterPro" id="IPR019318">
    <property type="entry name" value="Gua_nucleotide_exch_fac_Ric8"/>
</dbReference>
<dbReference type="RefSeq" id="XP_008020785.1">
    <property type="nucleotide sequence ID" value="XM_008022594.1"/>
</dbReference>
<dbReference type="OrthoDB" id="5585685at2759"/>
<dbReference type="AlphaFoldDB" id="R0J426"/>
<dbReference type="GO" id="GO:0005085">
    <property type="term" value="F:guanyl-nucleotide exchange factor activity"/>
    <property type="evidence" value="ECO:0007669"/>
    <property type="project" value="UniProtKB-KW"/>
</dbReference>
<evidence type="ECO:0008006" key="6">
    <source>
        <dbReference type="Google" id="ProtNLM"/>
    </source>
</evidence>
<proteinExistence type="inferred from homology"/>
<dbReference type="PANTHER" id="PTHR12425:SF5">
    <property type="entry name" value="SYNEMBRYN"/>
    <property type="match status" value="1"/>
</dbReference>
<keyword evidence="3" id="KW-0143">Chaperone</keyword>
<dbReference type="GO" id="GO:0005737">
    <property type="term" value="C:cytoplasm"/>
    <property type="evidence" value="ECO:0007669"/>
    <property type="project" value="TreeGrafter"/>
</dbReference>
<dbReference type="EMBL" id="KB908481">
    <property type="protein sequence ID" value="EOA91680.1"/>
    <property type="molecule type" value="Genomic_DNA"/>
</dbReference>
<organism evidence="4 5">
    <name type="scientific">Exserohilum turcicum (strain 28A)</name>
    <name type="common">Northern leaf blight fungus</name>
    <name type="synonym">Setosphaeria turcica</name>
    <dbReference type="NCBI Taxonomy" id="671987"/>
    <lineage>
        <taxon>Eukaryota</taxon>
        <taxon>Fungi</taxon>
        <taxon>Dikarya</taxon>
        <taxon>Ascomycota</taxon>
        <taxon>Pezizomycotina</taxon>
        <taxon>Dothideomycetes</taxon>
        <taxon>Pleosporomycetidae</taxon>
        <taxon>Pleosporales</taxon>
        <taxon>Pleosporineae</taxon>
        <taxon>Pleosporaceae</taxon>
        <taxon>Exserohilum</taxon>
    </lineage>
</organism>
<keyword evidence="5" id="KW-1185">Reference proteome</keyword>
<dbReference type="HOGENOM" id="CLU_015532_0_0_1"/>
<dbReference type="GO" id="GO:0007186">
    <property type="term" value="P:G protein-coupled receptor signaling pathway"/>
    <property type="evidence" value="ECO:0007669"/>
    <property type="project" value="TreeGrafter"/>
</dbReference>
<dbReference type="eggNOG" id="KOG4464">
    <property type="taxonomic scope" value="Eukaryota"/>
</dbReference>
<dbReference type="Proteomes" id="UP000016935">
    <property type="component" value="Unassembled WGS sequence"/>
</dbReference>
<evidence type="ECO:0000313" key="5">
    <source>
        <dbReference type="Proteomes" id="UP000016935"/>
    </source>
</evidence>
<evidence type="ECO:0000313" key="4">
    <source>
        <dbReference type="EMBL" id="EOA91680.1"/>
    </source>
</evidence>
<dbReference type="GeneID" id="19396193"/>